<keyword evidence="6" id="KW-0539">Nucleus</keyword>
<dbReference type="PANTHER" id="PTHR46469">
    <property type="entry name" value="TRANSCRIPTION INITIATION FACTOR TFIID SUBUNIT 8"/>
    <property type="match status" value="1"/>
</dbReference>
<dbReference type="PANTHER" id="PTHR46469:SF1">
    <property type="entry name" value="TRANSCRIPTION INITIATION FACTOR TFIID SUBUNIT 8"/>
    <property type="match status" value="1"/>
</dbReference>
<dbReference type="GO" id="GO:0006367">
    <property type="term" value="P:transcription initiation at RNA polymerase II promoter"/>
    <property type="evidence" value="ECO:0007669"/>
    <property type="project" value="TreeGrafter"/>
</dbReference>
<comment type="subcellular location">
    <subcellularLocation>
        <location evidence="1">Nucleus</location>
    </subcellularLocation>
</comment>
<organism evidence="9 10">
    <name type="scientific">Lachancea dasiensis</name>
    <dbReference type="NCBI Taxonomy" id="1072105"/>
    <lineage>
        <taxon>Eukaryota</taxon>
        <taxon>Fungi</taxon>
        <taxon>Dikarya</taxon>
        <taxon>Ascomycota</taxon>
        <taxon>Saccharomycotina</taxon>
        <taxon>Saccharomycetes</taxon>
        <taxon>Saccharomycetales</taxon>
        <taxon>Saccharomycetaceae</taxon>
        <taxon>Lachancea</taxon>
    </lineage>
</organism>
<dbReference type="OrthoDB" id="2193813at2759"/>
<keyword evidence="4" id="KW-0805">Transcription regulation</keyword>
<feature type="domain" description="Transcription factor TFIID subunit 8 C-terminal" evidence="8">
    <location>
        <begin position="183"/>
        <end position="231"/>
    </location>
</feature>
<comment type="similarity">
    <text evidence="2">Belongs to the TAF8 family.</text>
</comment>
<evidence type="ECO:0000256" key="2">
    <source>
        <dbReference type="ARBA" id="ARBA00008767"/>
    </source>
</evidence>
<evidence type="ECO:0000313" key="10">
    <source>
        <dbReference type="Proteomes" id="UP000190274"/>
    </source>
</evidence>
<dbReference type="Proteomes" id="UP000190274">
    <property type="component" value="Chromosome H"/>
</dbReference>
<feature type="compositionally biased region" description="Basic and acidic residues" evidence="7">
    <location>
        <begin position="540"/>
        <end position="553"/>
    </location>
</feature>
<dbReference type="CDD" id="cd08049">
    <property type="entry name" value="TAF8"/>
    <property type="match status" value="1"/>
</dbReference>
<evidence type="ECO:0000256" key="5">
    <source>
        <dbReference type="ARBA" id="ARBA00023163"/>
    </source>
</evidence>
<evidence type="ECO:0000256" key="4">
    <source>
        <dbReference type="ARBA" id="ARBA00023015"/>
    </source>
</evidence>
<feature type="compositionally biased region" description="Basic and acidic residues" evidence="7">
    <location>
        <begin position="482"/>
        <end position="499"/>
    </location>
</feature>
<keyword evidence="5" id="KW-0804">Transcription</keyword>
<dbReference type="GO" id="GO:0005669">
    <property type="term" value="C:transcription factor TFIID complex"/>
    <property type="evidence" value="ECO:0007669"/>
    <property type="project" value="InterPro"/>
</dbReference>
<keyword evidence="10" id="KW-1185">Reference proteome</keyword>
<gene>
    <name evidence="9" type="ORF">LADA_0H05314G</name>
</gene>
<dbReference type="STRING" id="1266660.A0A1G4K148"/>
<evidence type="ECO:0000313" key="9">
    <source>
        <dbReference type="EMBL" id="SCU97259.1"/>
    </source>
</evidence>
<dbReference type="InterPro" id="IPR019473">
    <property type="entry name" value="TFIID_su8_C"/>
</dbReference>
<reference evidence="9 10" key="1">
    <citation type="submission" date="2016-03" db="EMBL/GenBank/DDBJ databases">
        <authorList>
            <person name="Devillers H."/>
        </authorList>
    </citation>
    <scope>NUCLEOTIDE SEQUENCE [LARGE SCALE GENOMIC DNA]</scope>
    <source>
        <strain evidence="9">CBS 10888</strain>
    </source>
</reference>
<protein>
    <recommendedName>
        <fullName evidence="3">Transcription initiation factor TFIID subunit 8</fullName>
    </recommendedName>
</protein>
<evidence type="ECO:0000259" key="8">
    <source>
        <dbReference type="Pfam" id="PF10406"/>
    </source>
</evidence>
<dbReference type="Pfam" id="PF10406">
    <property type="entry name" value="TAF8_C"/>
    <property type="match status" value="1"/>
</dbReference>
<dbReference type="AlphaFoldDB" id="A0A1G4K148"/>
<proteinExistence type="inferred from homology"/>
<evidence type="ECO:0000256" key="7">
    <source>
        <dbReference type="SAM" id="MobiDB-lite"/>
    </source>
</evidence>
<name>A0A1G4K148_9SACH</name>
<evidence type="ECO:0000256" key="3">
    <source>
        <dbReference type="ARBA" id="ARBA00017307"/>
    </source>
</evidence>
<feature type="compositionally biased region" description="Basic and acidic residues" evidence="7">
    <location>
        <begin position="440"/>
        <end position="449"/>
    </location>
</feature>
<dbReference type="EMBL" id="LT598461">
    <property type="protein sequence ID" value="SCU97259.1"/>
    <property type="molecule type" value="Genomic_DNA"/>
</dbReference>
<evidence type="ECO:0000256" key="6">
    <source>
        <dbReference type="ARBA" id="ARBA00023242"/>
    </source>
</evidence>
<feature type="compositionally biased region" description="Polar residues" evidence="7">
    <location>
        <begin position="555"/>
        <end position="564"/>
    </location>
</feature>
<dbReference type="InterPro" id="IPR037818">
    <property type="entry name" value="TAF8"/>
</dbReference>
<sequence>MTSTTTSDDVSLANEFKGVQLKNLPSLKVVPKATLDDPLKKILEKAIAIQLKTINTEVSVSQLAFENLILLVDETLSDMLMSLHKIANIQRRHQISKKDLLLIIEGYNLSFADLLVESHRSQYAKSHSVDIAQKINESGELVLRKERTPLSQEELLRTPNPEFFVKDTDILTLVPPSVKKIKHVPKWLPDFPPDHTYRFTSLYNTPITDERQMKRKLAEESSLSEKALINLSKLGTEESATHVDNNTELFKESQQDNDLIFEPAKKKRSAVINEMNDLLRTLPQQNYNVEEYARSRLDLARRKVSDYERRQLQLQRGPFIRATHLLSPFSKQRLNCKVAEKEVKSLLHRSYIGLLTTVPLLKEQRKQHTALAEQNRREREEQLRIQRDEGNKPSKELEELDFSNFNEDPFFGGLESSDSEPENGTIAPALSEDPAISDSPSKREVKLQEEPTDLATAGENPASIGSLESEKQDENPSTEADAGTKDKLEHNSEDPRVGGEDQPGPESHLSKAAEVPQNNLENSPDGYLEGPQDLLGSTALRDEQGEDRSDLPKSSELTAQNEED</sequence>
<feature type="compositionally biased region" description="Basic and acidic residues" evidence="7">
    <location>
        <begin position="374"/>
        <end position="397"/>
    </location>
</feature>
<evidence type="ECO:0000256" key="1">
    <source>
        <dbReference type="ARBA" id="ARBA00004123"/>
    </source>
</evidence>
<accession>A0A1G4K148</accession>
<feature type="region of interest" description="Disordered" evidence="7">
    <location>
        <begin position="369"/>
        <end position="564"/>
    </location>
</feature>